<keyword evidence="3" id="KW-0812">Transmembrane</keyword>
<keyword evidence="4" id="KW-0732">Signal</keyword>
<feature type="transmembrane region" description="Helical" evidence="3">
    <location>
        <begin position="373"/>
        <end position="390"/>
    </location>
</feature>
<feature type="compositionally biased region" description="Low complexity" evidence="2">
    <location>
        <begin position="74"/>
        <end position="85"/>
    </location>
</feature>
<evidence type="ECO:0000256" key="1">
    <source>
        <dbReference type="SAM" id="Coils"/>
    </source>
</evidence>
<dbReference type="AlphaFoldDB" id="G0NDH3"/>
<feature type="transmembrane region" description="Helical" evidence="3">
    <location>
        <begin position="410"/>
        <end position="428"/>
    </location>
</feature>
<feature type="region of interest" description="Disordered" evidence="2">
    <location>
        <begin position="435"/>
        <end position="507"/>
    </location>
</feature>
<organism evidence="6">
    <name type="scientific">Caenorhabditis brenneri</name>
    <name type="common">Nematode worm</name>
    <dbReference type="NCBI Taxonomy" id="135651"/>
    <lineage>
        <taxon>Eukaryota</taxon>
        <taxon>Metazoa</taxon>
        <taxon>Ecdysozoa</taxon>
        <taxon>Nematoda</taxon>
        <taxon>Chromadorea</taxon>
        <taxon>Rhabditida</taxon>
        <taxon>Rhabditina</taxon>
        <taxon>Rhabditomorpha</taxon>
        <taxon>Rhabditoidea</taxon>
        <taxon>Rhabditidae</taxon>
        <taxon>Peloderinae</taxon>
        <taxon>Caenorhabditis</taxon>
    </lineage>
</organism>
<dbReference type="EMBL" id="GL379868">
    <property type="protein sequence ID" value="EGT58367.1"/>
    <property type="molecule type" value="Genomic_DNA"/>
</dbReference>
<feature type="compositionally biased region" description="Low complexity" evidence="2">
    <location>
        <begin position="445"/>
        <end position="482"/>
    </location>
</feature>
<feature type="compositionally biased region" description="Pro residues" evidence="2">
    <location>
        <begin position="435"/>
        <end position="444"/>
    </location>
</feature>
<keyword evidence="6" id="KW-1185">Reference proteome</keyword>
<gene>
    <name evidence="5" type="ORF">CAEBREN_09085</name>
</gene>
<accession>G0NDH3</accession>
<feature type="signal peptide" evidence="4">
    <location>
        <begin position="1"/>
        <end position="18"/>
    </location>
</feature>
<feature type="compositionally biased region" description="Gly residues" evidence="2">
    <location>
        <begin position="107"/>
        <end position="124"/>
    </location>
</feature>
<feature type="compositionally biased region" description="Basic and acidic residues" evidence="2">
    <location>
        <begin position="134"/>
        <end position="149"/>
    </location>
</feature>
<evidence type="ECO:0000256" key="4">
    <source>
        <dbReference type="SAM" id="SignalP"/>
    </source>
</evidence>
<feature type="transmembrane region" description="Helical" evidence="3">
    <location>
        <begin position="156"/>
        <end position="180"/>
    </location>
</feature>
<dbReference type="InParanoid" id="G0NDH3"/>
<name>G0NDH3_CAEBE</name>
<keyword evidence="3" id="KW-0472">Membrane</keyword>
<proteinExistence type="predicted"/>
<keyword evidence="3" id="KW-1133">Transmembrane helix</keyword>
<evidence type="ECO:0000256" key="3">
    <source>
        <dbReference type="SAM" id="Phobius"/>
    </source>
</evidence>
<keyword evidence="1" id="KW-0175">Coiled coil</keyword>
<feature type="chain" id="PRO_5003404946" evidence="4">
    <location>
        <begin position="19"/>
        <end position="507"/>
    </location>
</feature>
<dbReference type="Proteomes" id="UP000008068">
    <property type="component" value="Unassembled WGS sequence"/>
</dbReference>
<sequence length="507" mass="53856">MLKLLSLLLLATARPSTGHPHDKRPSTRETNGTIVFLRYVNITSISDIHIEGCGLNDDDELKADELITFVGKRSVNGESSDGSSESVDKIEVSGVSGDNEDMSGISGSSGGSENGGTGGSGGSGSESASGEETATEKSRPNDETGKDQSKDKICPWNIFGFGVTIAVSCIAGFVLAYCFLDSAQHLEDALEKVAELKETIKDTATLLEDSELNNTTPLQKAKIDKAKERLQQGSEVAVNKKWRVLAWFTIGFITLVHTLVAYDVDDIKKKEIIELYTMAVGSAGFVGISGAIWVVCRFFTEHSHWARNSVLLVSAGAVLLSSFEMVLPDKNDVVTNITNPMSPVMLTARQIFVGVSMSSICTDHLGVYGEQKFSVLLFLIVGVAPLYPLLDRFNWIRSLVPVAIFGRFDFPWFTTIAYVLAGIIAAALSHYDVPQPPTPAPRPASAPSASDQPSASASPAPASTSTPPASAPASGAVPSSISTQPPAAEESQSTEDLDNSPGNHDGE</sequence>
<feature type="region of interest" description="Disordered" evidence="2">
    <location>
        <begin position="74"/>
        <end position="149"/>
    </location>
</feature>
<dbReference type="HOGENOM" id="CLU_537746_0_0_1"/>
<feature type="coiled-coil region" evidence="1">
    <location>
        <begin position="183"/>
        <end position="213"/>
    </location>
</feature>
<evidence type="ECO:0000313" key="6">
    <source>
        <dbReference type="Proteomes" id="UP000008068"/>
    </source>
</evidence>
<feature type="transmembrane region" description="Helical" evidence="3">
    <location>
        <begin position="276"/>
        <end position="296"/>
    </location>
</feature>
<feature type="transmembrane region" description="Helical" evidence="3">
    <location>
        <begin position="244"/>
        <end position="264"/>
    </location>
</feature>
<evidence type="ECO:0000256" key="2">
    <source>
        <dbReference type="SAM" id="MobiDB-lite"/>
    </source>
</evidence>
<feature type="transmembrane region" description="Helical" evidence="3">
    <location>
        <begin position="308"/>
        <end position="327"/>
    </location>
</feature>
<protein>
    <submittedName>
        <fullName evidence="5">Uncharacterized protein</fullName>
    </submittedName>
</protein>
<evidence type="ECO:0000313" key="5">
    <source>
        <dbReference type="EMBL" id="EGT58367.1"/>
    </source>
</evidence>
<reference evidence="6" key="1">
    <citation type="submission" date="2011-07" db="EMBL/GenBank/DDBJ databases">
        <authorList>
            <consortium name="Caenorhabditis brenneri Sequencing and Analysis Consortium"/>
            <person name="Wilson R.K."/>
        </authorList>
    </citation>
    <scope>NUCLEOTIDE SEQUENCE [LARGE SCALE GENOMIC DNA]</scope>
    <source>
        <strain evidence="6">PB2801</strain>
    </source>
</reference>